<proteinExistence type="predicted"/>
<name>A0A6G8Q7L0_9ACTN</name>
<keyword evidence="2" id="KW-1185">Reference proteome</keyword>
<dbReference type="KEGG" id="rub:GBA63_07030"/>
<dbReference type="EMBL" id="CP045119">
    <property type="protein sequence ID" value="QIN82429.1"/>
    <property type="molecule type" value="Genomic_DNA"/>
</dbReference>
<organism evidence="1 2">
    <name type="scientific">Rubrobacter tropicus</name>
    <dbReference type="NCBI Taxonomy" id="2653851"/>
    <lineage>
        <taxon>Bacteria</taxon>
        <taxon>Bacillati</taxon>
        <taxon>Actinomycetota</taxon>
        <taxon>Rubrobacteria</taxon>
        <taxon>Rubrobacterales</taxon>
        <taxon>Rubrobacteraceae</taxon>
        <taxon>Rubrobacter</taxon>
    </lineage>
</organism>
<evidence type="ECO:0000313" key="2">
    <source>
        <dbReference type="Proteomes" id="UP000501452"/>
    </source>
</evidence>
<accession>A0A6G8Q7L0</accession>
<dbReference type="RefSeq" id="WP_166174754.1">
    <property type="nucleotide sequence ID" value="NZ_CP045119.1"/>
</dbReference>
<sequence>MTRRSARLEALILVEDTAPVRAALARFYGGLGLPFRPSGWPICPRSAGRGRCSCREVRGRYGAEEGTVGSGTVEKAVALRERWRFIPESGSSL</sequence>
<dbReference type="Proteomes" id="UP000501452">
    <property type="component" value="Chromosome"/>
</dbReference>
<evidence type="ECO:0000313" key="1">
    <source>
        <dbReference type="EMBL" id="QIN82429.1"/>
    </source>
</evidence>
<protein>
    <submittedName>
        <fullName evidence="1">Uncharacterized protein</fullName>
    </submittedName>
</protein>
<dbReference type="AlphaFoldDB" id="A0A6G8Q7L0"/>
<gene>
    <name evidence="1" type="ORF">GBA63_07030</name>
</gene>
<reference evidence="1 2" key="1">
    <citation type="submission" date="2019-10" db="EMBL/GenBank/DDBJ databases">
        <title>Rubrobacter sp nov SCSIO 52090 isolated from a deep-sea sediment in the South China Sea.</title>
        <authorList>
            <person name="Chen R.W."/>
        </authorList>
    </citation>
    <scope>NUCLEOTIDE SEQUENCE [LARGE SCALE GENOMIC DNA]</scope>
    <source>
        <strain evidence="1 2">SCSIO 52909</strain>
    </source>
</reference>